<accession>A0A8I6XIR1</accession>
<name>A0A8I6XIR1_HORVV</name>
<dbReference type="Gramene" id="HORVU.MOREX.r2.4HG0302040.1">
    <property type="protein sequence ID" value="HORVU.MOREX.r2.4HG0302040.1.CDS.1"/>
    <property type="gene ID" value="HORVU.MOREX.r2.4HG0302040"/>
</dbReference>
<organism evidence="1 2">
    <name type="scientific">Hordeum vulgare subsp. vulgare</name>
    <name type="common">Domesticated barley</name>
    <dbReference type="NCBI Taxonomy" id="112509"/>
    <lineage>
        <taxon>Eukaryota</taxon>
        <taxon>Viridiplantae</taxon>
        <taxon>Streptophyta</taxon>
        <taxon>Embryophyta</taxon>
        <taxon>Tracheophyta</taxon>
        <taxon>Spermatophyta</taxon>
        <taxon>Magnoliopsida</taxon>
        <taxon>Liliopsida</taxon>
        <taxon>Poales</taxon>
        <taxon>Poaceae</taxon>
        <taxon>BOP clade</taxon>
        <taxon>Pooideae</taxon>
        <taxon>Triticodae</taxon>
        <taxon>Triticeae</taxon>
        <taxon>Hordeinae</taxon>
        <taxon>Hordeum</taxon>
    </lineage>
</organism>
<dbReference type="EnsemblPlants" id="HORVU.MOREX.r3.4HG0362500.1">
    <property type="protein sequence ID" value="HORVU.MOREX.r3.4HG0362500.1.CDS1"/>
    <property type="gene ID" value="HORVU.MOREX.r3.4HG0362500"/>
</dbReference>
<keyword evidence="2" id="KW-1185">Reference proteome</keyword>
<dbReference type="AlphaFoldDB" id="A0A8I6XIR1"/>
<protein>
    <submittedName>
        <fullName evidence="1">Uncharacterized protein</fullName>
    </submittedName>
</protein>
<reference evidence="1" key="2">
    <citation type="submission" date="2020-10" db="EMBL/GenBank/DDBJ databases">
        <authorList>
            <person name="Scholz U."/>
            <person name="Mascher M."/>
            <person name="Fiebig A."/>
        </authorList>
    </citation>
    <scope>NUCLEOTIDE SEQUENCE [LARGE SCALE GENOMIC DNA]</scope>
    <source>
        <strain evidence="1">cv. Morex</strain>
    </source>
</reference>
<proteinExistence type="predicted"/>
<evidence type="ECO:0000313" key="1">
    <source>
        <dbReference type="EnsemblPlants" id="HORVU.MOREX.r3.4HG0362500.1.CDS1"/>
    </source>
</evidence>
<reference evidence="1" key="3">
    <citation type="submission" date="2022-01" db="UniProtKB">
        <authorList>
            <consortium name="EnsemblPlants"/>
        </authorList>
    </citation>
    <scope>IDENTIFICATION</scope>
    <source>
        <strain evidence="1">subsp. vulgare</strain>
    </source>
</reference>
<reference evidence="2" key="1">
    <citation type="journal article" date="2012" name="Nature">
        <title>A physical, genetic and functional sequence assembly of the barley genome.</title>
        <authorList>
            <consortium name="The International Barley Genome Sequencing Consortium"/>
            <person name="Mayer K.F."/>
            <person name="Waugh R."/>
            <person name="Brown J.W."/>
            <person name="Schulman A."/>
            <person name="Langridge P."/>
            <person name="Platzer M."/>
            <person name="Fincher G.B."/>
            <person name="Muehlbauer G.J."/>
            <person name="Sato K."/>
            <person name="Close T.J."/>
            <person name="Wise R.P."/>
            <person name="Stein N."/>
        </authorList>
    </citation>
    <scope>NUCLEOTIDE SEQUENCE [LARGE SCALE GENOMIC DNA]</scope>
    <source>
        <strain evidence="2">cv. Morex</strain>
    </source>
</reference>
<dbReference type="Proteomes" id="UP000011116">
    <property type="component" value="Chromosome 4H"/>
</dbReference>
<dbReference type="Gramene" id="HORVU.MOREX.r3.4HG0362500.1">
    <property type="protein sequence ID" value="HORVU.MOREX.r3.4HG0362500.1.CDS1"/>
    <property type="gene ID" value="HORVU.MOREX.r3.4HG0362500"/>
</dbReference>
<sequence>MCGSQIGSYRLARIFKYMAFALCGPVCYLEFLDFEEDHSIFRGANKDNKPGRGLDKELSCHAVFFICMHLHFRKYEVCSTIRYWSSTKCFNCSSSHEGIYKIFMYTIIMQQ</sequence>
<evidence type="ECO:0000313" key="2">
    <source>
        <dbReference type="Proteomes" id="UP000011116"/>
    </source>
</evidence>